<evidence type="ECO:0000256" key="1">
    <source>
        <dbReference type="ARBA" id="ARBA00048811"/>
    </source>
</evidence>
<dbReference type="STRING" id="40754.THII_0202"/>
<proteinExistence type="predicted"/>
<comment type="catalytic activity">
    <reaction evidence="2">
        <text>IMP + diphosphate = hypoxanthine + 5-phospho-alpha-D-ribose 1-diphosphate</text>
        <dbReference type="Rhea" id="RHEA:17973"/>
        <dbReference type="ChEBI" id="CHEBI:17368"/>
        <dbReference type="ChEBI" id="CHEBI:33019"/>
        <dbReference type="ChEBI" id="CHEBI:58017"/>
        <dbReference type="ChEBI" id="CHEBI:58053"/>
        <dbReference type="EC" id="2.4.2.8"/>
    </reaction>
    <physiologicalReaction direction="right-to-left" evidence="2">
        <dbReference type="Rhea" id="RHEA:17975"/>
    </physiologicalReaction>
</comment>
<evidence type="ECO:0000256" key="2">
    <source>
        <dbReference type="ARBA" id="ARBA00049402"/>
    </source>
</evidence>
<dbReference type="HOGENOM" id="CLU_073615_2_0_6"/>
<reference evidence="4 5" key="1">
    <citation type="journal article" date="2014" name="ISME J.">
        <title>Ecophysiology of Thioploca ingrica as revealed by the complete genome sequence supplemented with proteomic evidence.</title>
        <authorList>
            <person name="Kojima H."/>
            <person name="Ogura Y."/>
            <person name="Yamamoto N."/>
            <person name="Togashi T."/>
            <person name="Mori H."/>
            <person name="Watanabe T."/>
            <person name="Nemoto F."/>
            <person name="Kurokawa K."/>
            <person name="Hayashi T."/>
            <person name="Fukui M."/>
        </authorList>
    </citation>
    <scope>NUCLEOTIDE SEQUENCE [LARGE SCALE GENOMIC DNA]</scope>
</reference>
<dbReference type="GO" id="GO:0046100">
    <property type="term" value="P:hypoxanthine metabolic process"/>
    <property type="evidence" value="ECO:0007669"/>
    <property type="project" value="TreeGrafter"/>
</dbReference>
<dbReference type="OrthoDB" id="9802824at2"/>
<protein>
    <submittedName>
        <fullName evidence="4">Hypoxanthine-guanine phosphoribosyltransferase</fullName>
    </submittedName>
</protein>
<keyword evidence="5" id="KW-1185">Reference proteome</keyword>
<dbReference type="NCBIfam" id="NF006605">
    <property type="entry name" value="PRK09162.1"/>
    <property type="match status" value="1"/>
</dbReference>
<evidence type="ECO:0000313" key="5">
    <source>
        <dbReference type="Proteomes" id="UP000031623"/>
    </source>
</evidence>
<keyword evidence="4" id="KW-0808">Transferase</keyword>
<organism evidence="4 5">
    <name type="scientific">Thioploca ingrica</name>
    <dbReference type="NCBI Taxonomy" id="40754"/>
    <lineage>
        <taxon>Bacteria</taxon>
        <taxon>Pseudomonadati</taxon>
        <taxon>Pseudomonadota</taxon>
        <taxon>Gammaproteobacteria</taxon>
        <taxon>Thiotrichales</taxon>
        <taxon>Thiotrichaceae</taxon>
        <taxon>Thioploca</taxon>
    </lineage>
</organism>
<dbReference type="GO" id="GO:0032264">
    <property type="term" value="P:IMP salvage"/>
    <property type="evidence" value="ECO:0007669"/>
    <property type="project" value="TreeGrafter"/>
</dbReference>
<accession>A0A090ACN4</accession>
<gene>
    <name evidence="4" type="ORF">THII_0202</name>
</gene>
<dbReference type="InterPro" id="IPR000836">
    <property type="entry name" value="PRTase_dom"/>
</dbReference>
<dbReference type="Proteomes" id="UP000031623">
    <property type="component" value="Chromosome"/>
</dbReference>
<dbReference type="GO" id="GO:0032263">
    <property type="term" value="P:GMP salvage"/>
    <property type="evidence" value="ECO:0007669"/>
    <property type="project" value="TreeGrafter"/>
</dbReference>
<dbReference type="GO" id="GO:0006178">
    <property type="term" value="P:guanine salvage"/>
    <property type="evidence" value="ECO:0007669"/>
    <property type="project" value="TreeGrafter"/>
</dbReference>
<dbReference type="InterPro" id="IPR050408">
    <property type="entry name" value="HGPRT"/>
</dbReference>
<dbReference type="PANTHER" id="PTHR43340:SF1">
    <property type="entry name" value="HYPOXANTHINE PHOSPHORIBOSYLTRANSFERASE"/>
    <property type="match status" value="1"/>
</dbReference>
<evidence type="ECO:0000259" key="3">
    <source>
        <dbReference type="Pfam" id="PF00156"/>
    </source>
</evidence>
<dbReference type="Pfam" id="PF00156">
    <property type="entry name" value="Pribosyltran"/>
    <property type="match status" value="1"/>
</dbReference>
<dbReference type="AlphaFoldDB" id="A0A090ACN4"/>
<comment type="catalytic activity">
    <reaction evidence="1">
        <text>GMP + diphosphate = guanine + 5-phospho-alpha-D-ribose 1-diphosphate</text>
        <dbReference type="Rhea" id="RHEA:25424"/>
        <dbReference type="ChEBI" id="CHEBI:16235"/>
        <dbReference type="ChEBI" id="CHEBI:33019"/>
        <dbReference type="ChEBI" id="CHEBI:58017"/>
        <dbReference type="ChEBI" id="CHEBI:58115"/>
        <dbReference type="EC" id="2.4.2.8"/>
    </reaction>
    <physiologicalReaction direction="right-to-left" evidence="1">
        <dbReference type="Rhea" id="RHEA:25426"/>
    </physiologicalReaction>
</comment>
<dbReference type="CDD" id="cd06223">
    <property type="entry name" value="PRTases_typeI"/>
    <property type="match status" value="1"/>
</dbReference>
<dbReference type="Gene3D" id="3.40.50.2020">
    <property type="match status" value="1"/>
</dbReference>
<keyword evidence="4" id="KW-0328">Glycosyltransferase</keyword>
<dbReference type="KEGG" id="tig:THII_0202"/>
<sequence length="186" mass="20932">MNPQLDIETIEAVLAKADQLYTEREISAALDEIAGNITRQLHNKHPVCLSIMLGGLVPAGQLLPRLNFPVEIDYIHATRYRGATEGNELHWIKYPSISLENRTVLLIDDILDEGLTLQAVVEYCQQQGAEQVFTAALVEKQHKRRIGLQHADFTGLTVPDRYVFGYGMDYQNQLRYVAGIYAVHGL</sequence>
<dbReference type="InterPro" id="IPR029057">
    <property type="entry name" value="PRTase-like"/>
</dbReference>
<dbReference type="PANTHER" id="PTHR43340">
    <property type="entry name" value="HYPOXANTHINE-GUANINE PHOSPHORIBOSYLTRANSFERASE"/>
    <property type="match status" value="1"/>
</dbReference>
<dbReference type="GO" id="GO:0004422">
    <property type="term" value="F:hypoxanthine phosphoribosyltransferase activity"/>
    <property type="evidence" value="ECO:0007669"/>
    <property type="project" value="TreeGrafter"/>
</dbReference>
<feature type="domain" description="Phosphoribosyltransferase" evidence="3">
    <location>
        <begin position="17"/>
        <end position="165"/>
    </location>
</feature>
<dbReference type="GO" id="GO:0005829">
    <property type="term" value="C:cytosol"/>
    <property type="evidence" value="ECO:0007669"/>
    <property type="project" value="TreeGrafter"/>
</dbReference>
<evidence type="ECO:0000313" key="4">
    <source>
        <dbReference type="EMBL" id="BAP54499.1"/>
    </source>
</evidence>
<name>A0A090ACN4_9GAMM</name>
<dbReference type="EMBL" id="AP014633">
    <property type="protein sequence ID" value="BAP54499.1"/>
    <property type="molecule type" value="Genomic_DNA"/>
</dbReference>
<dbReference type="SUPFAM" id="SSF53271">
    <property type="entry name" value="PRTase-like"/>
    <property type="match status" value="1"/>
</dbReference>
<dbReference type="GO" id="GO:0000287">
    <property type="term" value="F:magnesium ion binding"/>
    <property type="evidence" value="ECO:0007669"/>
    <property type="project" value="TreeGrafter"/>
</dbReference>